<accession>A0A8K1C3M2</accession>
<dbReference type="PANTHER" id="PTHR12187">
    <property type="entry name" value="AGAP000124-PA"/>
    <property type="match status" value="1"/>
</dbReference>
<feature type="transmembrane region" description="Helical" evidence="4">
    <location>
        <begin position="908"/>
        <end position="932"/>
    </location>
</feature>
<evidence type="ECO:0000256" key="2">
    <source>
        <dbReference type="ARBA" id="ARBA00023098"/>
    </source>
</evidence>
<feature type="region of interest" description="Disordered" evidence="3">
    <location>
        <begin position="1165"/>
        <end position="1196"/>
    </location>
</feature>
<feature type="chain" id="PRO_5035482263" description="Inositol-3,4-bisphosphate 4-phosphatase" evidence="5">
    <location>
        <begin position="24"/>
        <end position="1845"/>
    </location>
</feature>
<feature type="compositionally biased region" description="Low complexity" evidence="3">
    <location>
        <begin position="50"/>
        <end position="65"/>
    </location>
</feature>
<reference evidence="6" key="1">
    <citation type="submission" date="2019-03" db="EMBL/GenBank/DDBJ databases">
        <title>Long read genome sequence of the mycoparasitic Pythium oligandrum ATCC 38472 isolated from sugarbeet rhizosphere.</title>
        <authorList>
            <person name="Gaulin E."/>
        </authorList>
    </citation>
    <scope>NUCLEOTIDE SEQUENCE</scope>
    <source>
        <strain evidence="6">ATCC 38472_TT</strain>
    </source>
</reference>
<feature type="compositionally biased region" description="Low complexity" evidence="3">
    <location>
        <begin position="114"/>
        <end position="136"/>
    </location>
</feature>
<sequence length="1845" mass="201586">MAPQTSWFMTLLLMAMALVAARASLMDPDGSYDAGFVSTQPFPWPPTPSPTTKTPASTRPSTPSTPLFPPMTPTPTTSTPAPTPAETGAMPPSPTQTSPVQWTDQPTPEPTTAPEPVDGAGSSSAAEPPAGSDASEPPAPAPEDGASHEGENSSAGDPTDLPTDTPTAPGNETDLVGGEANLNVTAPVLPCGDANSTTCSTGVTPVPGNATAAGNTSAPVLAGKAVTSVPPATSKAPAVTPKAAPPPYRSSYCRCKDNECQNDIPGDYGAVCEAAKADGSCRSGYKKCVSTSSYKIQMYPKTPKSVTDMSFSLLASDIIGTLYNLGDQNPISSNKKWWVALRLPTDWRFVTWDMTTLQVQLVAGDSNEITTRQFQVRPCKEVTDEKNCRDENVGFVDISDMLSDWETLMTSTSKSPITFQLLKSIVSGGQSSSAVAEVGVFLVFEKATTARRLDMRELYVAATGSADAADINLGDLSVITLATMEVPSISTGRLYSSLLWVEIDKKKATLSFSTSTIIGNNSLDPKVCINLRSSTCAHRGQTPTSNVTFESGSIAAYVAGGNPFIDMYSLPGDSPLKVTPVNETYFCVESLKPTGLNPNQSWEVNREFAFQLYVQGAMWSSTLEQNKTGNNFRVPFLAEISLIDRDVVQGSDCSQLIVHDQTYTNHELSVYSVMSVTIYAVGLVGAILITRMNGISFSAATFYNDMTSVGVIMTFTLSIIGNAFWINVSSDTLATNASHVYYLLRILAICFSWTMMTSVCFHWSTVLSNDVRKIKRFYLMLAYSIVNGGFFAFGLFTLICLSDFFKCTYDDYLKNPKYDKRICETDYCPDLQPFQWKYATEDLCRGVPYAEWYVPTSFGAEILMFVAAVALLVLGTSVLRRGSRLIEHSGDMIDEASIAAMRKSLTTYLVVILAITVSLGIPVIVNIVLYTLDWKLNAILWYTFTIWLPTIIPPAGFLILQWNPRVNGGSWSRGNQDVKNRKTIAEDKYGARENSTFGLLSDGWAGITDFPDTDYLPIGAETKEGNQNVMALSVQLVTPVSLGHACYMELYIAETEGNDVTGDDFEGHVRSRRASISALIQSGIQRESMIHRRSGLATFAHPMSASNPSWVRVGLTETVVPTLIHSQGDTSKQMATFMSILQIPEMNSNPMVRFVVYEIPDSVANSPASQKSPEIDGYTSNPVEGRPNARVSGLGLSPPSKPRVFCEFTCSSAELSSKEDIRLVAPQGSHRASLPFNPASSHGSPLGPPDSKSAPVLRVRSTTVTTRTLKENNGFYITKCFQFSEGDEMVVEDMTESIFTNEIPRQYLDLLLKERGQDLSRAERDLREFEEKCKLGLGAGMYDNLIDQIQGENVQAVAQAWLEERIRQRSMYMDALKECQQLCVDRAEEGLNFKASTEKKSSQLRFLPINLHVQDMWVGPTSDLRSQFSRRTSEAVKLYSTVTVGAFAAHSFKFRHGAGILTLRSRLAKKPSNDRLLTRNNSGVSDTGDADLDWTQAEVRAEDELKWQLATRTDMCVSQALTGLVASFCRNLEAALQHPNDRHFLKVINSIGFLWQIESLLSTQGKEIGMLEDYYAAVQAMGGVRFMLDTSPPKHLPSTLNLHMKDADLPSVVSARVSGDARHGNLTVVIGVRCSSDVLKVIPQNIREGGKISVTPVFFTQGINEMQTLANSSSAKKTTLQDNINRDSYEVLCEYVEKYKKLASEDPSAVPTDVTTIANLVADLEERIMLASKQMVKTKHPKIIQQSSRLCRLLGAGRVTSCKSAKDRTGMSVTLEQGHLLADYHGLPAEFLTRTISTMRSNGVRLENAFKNTGKRQFAFNSLQRSLLPDEYKCPEGTYGRGNVS</sequence>
<dbReference type="EMBL" id="SPLM01000146">
    <property type="protein sequence ID" value="TMW55884.1"/>
    <property type="molecule type" value="Genomic_DNA"/>
</dbReference>
<feature type="compositionally biased region" description="Low complexity" evidence="3">
    <location>
        <begin position="157"/>
        <end position="169"/>
    </location>
</feature>
<feature type="region of interest" description="Disordered" evidence="3">
    <location>
        <begin position="1228"/>
        <end position="1256"/>
    </location>
</feature>
<keyword evidence="1" id="KW-0378">Hydrolase</keyword>
<keyword evidence="4" id="KW-0812">Transmembrane</keyword>
<dbReference type="InterPro" id="IPR039034">
    <property type="entry name" value="INPP4"/>
</dbReference>
<feature type="region of interest" description="Disordered" evidence="3">
    <location>
        <begin position="40"/>
        <end position="177"/>
    </location>
</feature>
<name>A0A8K1C3M2_PYTOL</name>
<evidence type="ECO:0008006" key="8">
    <source>
        <dbReference type="Google" id="ProtNLM"/>
    </source>
</evidence>
<dbReference type="GO" id="GO:0005737">
    <property type="term" value="C:cytoplasm"/>
    <property type="evidence" value="ECO:0007669"/>
    <property type="project" value="TreeGrafter"/>
</dbReference>
<evidence type="ECO:0000256" key="4">
    <source>
        <dbReference type="SAM" id="Phobius"/>
    </source>
</evidence>
<evidence type="ECO:0000256" key="1">
    <source>
        <dbReference type="ARBA" id="ARBA00022801"/>
    </source>
</evidence>
<organism evidence="6 7">
    <name type="scientific">Pythium oligandrum</name>
    <name type="common">Mycoparasitic fungus</name>
    <dbReference type="NCBI Taxonomy" id="41045"/>
    <lineage>
        <taxon>Eukaryota</taxon>
        <taxon>Sar</taxon>
        <taxon>Stramenopiles</taxon>
        <taxon>Oomycota</taxon>
        <taxon>Peronosporomycetes</taxon>
        <taxon>Pythiales</taxon>
        <taxon>Pythiaceae</taxon>
        <taxon>Pythium</taxon>
    </lineage>
</organism>
<feature type="compositionally biased region" description="Low complexity" evidence="3">
    <location>
        <begin position="74"/>
        <end position="90"/>
    </location>
</feature>
<dbReference type="Proteomes" id="UP000794436">
    <property type="component" value="Unassembled WGS sequence"/>
</dbReference>
<keyword evidence="5" id="KW-0732">Signal</keyword>
<proteinExistence type="predicted"/>
<feature type="compositionally biased region" description="Polar residues" evidence="3">
    <location>
        <begin position="1165"/>
        <end position="1182"/>
    </location>
</feature>
<feature type="signal peptide" evidence="5">
    <location>
        <begin position="1"/>
        <end position="23"/>
    </location>
</feature>
<protein>
    <recommendedName>
        <fullName evidence="8">Inositol-3,4-bisphosphate 4-phosphatase</fullName>
    </recommendedName>
</protein>
<keyword evidence="4" id="KW-0472">Membrane</keyword>
<keyword evidence="2" id="KW-0443">Lipid metabolism</keyword>
<evidence type="ECO:0000313" key="7">
    <source>
        <dbReference type="Proteomes" id="UP000794436"/>
    </source>
</evidence>
<evidence type="ECO:0000256" key="3">
    <source>
        <dbReference type="SAM" id="MobiDB-lite"/>
    </source>
</evidence>
<keyword evidence="4" id="KW-1133">Transmembrane helix</keyword>
<evidence type="ECO:0000256" key="5">
    <source>
        <dbReference type="SAM" id="SignalP"/>
    </source>
</evidence>
<feature type="transmembrane region" description="Helical" evidence="4">
    <location>
        <begin position="709"/>
        <end position="728"/>
    </location>
</feature>
<gene>
    <name evidence="6" type="ORF">Poli38472_008532</name>
</gene>
<feature type="transmembrane region" description="Helical" evidence="4">
    <location>
        <begin position="858"/>
        <end position="879"/>
    </location>
</feature>
<feature type="compositionally biased region" description="Polar residues" evidence="3">
    <location>
        <begin position="95"/>
        <end position="105"/>
    </location>
</feature>
<feature type="transmembrane region" description="Helical" evidence="4">
    <location>
        <begin position="777"/>
        <end position="805"/>
    </location>
</feature>
<dbReference type="OrthoDB" id="159395at2759"/>
<dbReference type="GO" id="GO:0016316">
    <property type="term" value="F:phosphatidylinositol-3,4-bisphosphate 4-phosphatase activity"/>
    <property type="evidence" value="ECO:0007669"/>
    <property type="project" value="InterPro"/>
</dbReference>
<keyword evidence="7" id="KW-1185">Reference proteome</keyword>
<feature type="transmembrane region" description="Helical" evidence="4">
    <location>
        <begin position="740"/>
        <end position="765"/>
    </location>
</feature>
<evidence type="ECO:0000313" key="6">
    <source>
        <dbReference type="EMBL" id="TMW55884.1"/>
    </source>
</evidence>
<comment type="caution">
    <text evidence="6">The sequence shown here is derived from an EMBL/GenBank/DDBJ whole genome shotgun (WGS) entry which is preliminary data.</text>
</comment>
<dbReference type="PANTHER" id="PTHR12187:SF11">
    <property type="entry name" value="PHOSPHATIDYLINOSITOL-3,4-BISPHOSPHATE 4-PHOSPHATASE"/>
    <property type="match status" value="1"/>
</dbReference>
<feature type="transmembrane region" description="Helical" evidence="4">
    <location>
        <begin position="668"/>
        <end position="689"/>
    </location>
</feature>